<accession>A0A1E7FRJ8</accession>
<gene>
    <name evidence="1" type="ORF">FRACYDRAFT_267735</name>
</gene>
<dbReference type="EMBL" id="KV784354">
    <property type="protein sequence ID" value="OEU20725.1"/>
    <property type="molecule type" value="Genomic_DNA"/>
</dbReference>
<dbReference type="Proteomes" id="UP000095751">
    <property type="component" value="Unassembled WGS sequence"/>
</dbReference>
<reference evidence="1 2" key="1">
    <citation type="submission" date="2016-09" db="EMBL/GenBank/DDBJ databases">
        <title>Extensive genetic diversity and differential bi-allelic expression allows diatom success in the polar Southern Ocean.</title>
        <authorList>
            <consortium name="DOE Joint Genome Institute"/>
            <person name="Mock T."/>
            <person name="Otillar R.P."/>
            <person name="Strauss J."/>
            <person name="Dupont C."/>
            <person name="Frickenhaus S."/>
            <person name="Maumus F."/>
            <person name="Mcmullan M."/>
            <person name="Sanges R."/>
            <person name="Schmutz J."/>
            <person name="Toseland A."/>
            <person name="Valas R."/>
            <person name="Veluchamy A."/>
            <person name="Ward B.J."/>
            <person name="Allen A."/>
            <person name="Barry K."/>
            <person name="Falciatore A."/>
            <person name="Ferrante M."/>
            <person name="Fortunato A.E."/>
            <person name="Gloeckner G."/>
            <person name="Gruber A."/>
            <person name="Hipkin R."/>
            <person name="Janech M."/>
            <person name="Kroth P."/>
            <person name="Leese F."/>
            <person name="Lindquist E."/>
            <person name="Lyon B.R."/>
            <person name="Martin J."/>
            <person name="Mayer C."/>
            <person name="Parker M."/>
            <person name="Quesneville H."/>
            <person name="Raymond J."/>
            <person name="Uhlig C."/>
            <person name="Valentin K.U."/>
            <person name="Worden A.Z."/>
            <person name="Armbrust E.V."/>
            <person name="Bowler C."/>
            <person name="Green B."/>
            <person name="Moulton V."/>
            <person name="Van Oosterhout C."/>
            <person name="Grigoriev I."/>
        </authorList>
    </citation>
    <scope>NUCLEOTIDE SEQUENCE [LARGE SCALE GENOMIC DNA]</scope>
    <source>
        <strain evidence="1 2">CCMP1102</strain>
    </source>
</reference>
<sequence length="243" mass="27322">MGWKSSLPLDWTRMQRNEKVKVDDAVGKSDDCGMICCQDPASCRRLGHRRPENSSSILARPVPLHSNNDTDTTSKIHGQAIFCLHDLDPSWVQGFFLQRGCKKPWGLLAIQEEIDDCLACSAGGYRRLSLTVYRRHESASNDIHRNSKSDDRSCNNNTKPCKIEGVDWTGGDMMSLYHPYVDMVGERLLTGEKALPMLNKYFQSLINRLEKECCEEEGLSILEWLPNVAIVTGSMSLTLPAES</sequence>
<protein>
    <submittedName>
        <fullName evidence="1">Uncharacterized protein</fullName>
    </submittedName>
</protein>
<name>A0A1E7FRJ8_9STRA</name>
<dbReference type="AlphaFoldDB" id="A0A1E7FRJ8"/>
<dbReference type="KEGG" id="fcy:FRACYDRAFT_267735"/>
<keyword evidence="2" id="KW-1185">Reference proteome</keyword>
<evidence type="ECO:0000313" key="1">
    <source>
        <dbReference type="EMBL" id="OEU20725.1"/>
    </source>
</evidence>
<evidence type="ECO:0000313" key="2">
    <source>
        <dbReference type="Proteomes" id="UP000095751"/>
    </source>
</evidence>
<dbReference type="InParanoid" id="A0A1E7FRJ8"/>
<proteinExistence type="predicted"/>
<dbReference type="OrthoDB" id="57576at2759"/>
<organism evidence="1 2">
    <name type="scientific">Fragilariopsis cylindrus CCMP1102</name>
    <dbReference type="NCBI Taxonomy" id="635003"/>
    <lineage>
        <taxon>Eukaryota</taxon>
        <taxon>Sar</taxon>
        <taxon>Stramenopiles</taxon>
        <taxon>Ochrophyta</taxon>
        <taxon>Bacillariophyta</taxon>
        <taxon>Bacillariophyceae</taxon>
        <taxon>Bacillariophycidae</taxon>
        <taxon>Bacillariales</taxon>
        <taxon>Bacillariaceae</taxon>
        <taxon>Fragilariopsis</taxon>
    </lineage>
</organism>